<dbReference type="GO" id="GO:0016787">
    <property type="term" value="F:hydrolase activity"/>
    <property type="evidence" value="ECO:0007669"/>
    <property type="project" value="UniProtKB-KW"/>
</dbReference>
<dbReference type="EMBL" id="FORP01000005">
    <property type="protein sequence ID" value="SFJ41998.1"/>
    <property type="molecule type" value="Genomic_DNA"/>
</dbReference>
<dbReference type="InterPro" id="IPR000639">
    <property type="entry name" value="Epox_hydrolase-like"/>
</dbReference>
<keyword evidence="1" id="KW-0378">Hydrolase</keyword>
<dbReference type="OrthoDB" id="2987348at2"/>
<proteinExistence type="predicted"/>
<feature type="domain" description="AB hydrolase-1" evidence="2">
    <location>
        <begin position="26"/>
        <end position="280"/>
    </location>
</feature>
<dbReference type="InterPro" id="IPR029058">
    <property type="entry name" value="AB_hydrolase_fold"/>
</dbReference>
<evidence type="ECO:0000313" key="3">
    <source>
        <dbReference type="EMBL" id="SFJ41998.1"/>
    </source>
</evidence>
<dbReference type="Gene3D" id="3.40.50.1820">
    <property type="entry name" value="alpha/beta hydrolase"/>
    <property type="match status" value="1"/>
</dbReference>
<name>A0A1I3R6N6_9PSEU</name>
<organism evidence="3 4">
    <name type="scientific">Amycolatopsis sacchari</name>
    <dbReference type="NCBI Taxonomy" id="115433"/>
    <lineage>
        <taxon>Bacteria</taxon>
        <taxon>Bacillati</taxon>
        <taxon>Actinomycetota</taxon>
        <taxon>Actinomycetes</taxon>
        <taxon>Pseudonocardiales</taxon>
        <taxon>Pseudonocardiaceae</taxon>
        <taxon>Amycolatopsis</taxon>
    </lineage>
</organism>
<evidence type="ECO:0000256" key="1">
    <source>
        <dbReference type="ARBA" id="ARBA00022801"/>
    </source>
</evidence>
<dbReference type="RefSeq" id="WP_091505898.1">
    <property type="nucleotide sequence ID" value="NZ_CBDQZW010000055.1"/>
</dbReference>
<protein>
    <submittedName>
        <fullName evidence="3">Pimeloyl-ACP methyl ester carboxylesterase</fullName>
    </submittedName>
</protein>
<dbReference type="AlphaFoldDB" id="A0A1I3R6N6"/>
<dbReference type="STRING" id="115433.SAMN05421835_105167"/>
<gene>
    <name evidence="3" type="ORF">SAMN05421835_105167</name>
</gene>
<dbReference type="Proteomes" id="UP000199025">
    <property type="component" value="Unassembled WGS sequence"/>
</dbReference>
<dbReference type="SUPFAM" id="SSF53474">
    <property type="entry name" value="alpha/beta-Hydrolases"/>
    <property type="match status" value="1"/>
</dbReference>
<evidence type="ECO:0000259" key="2">
    <source>
        <dbReference type="Pfam" id="PF00561"/>
    </source>
</evidence>
<dbReference type="Pfam" id="PF00561">
    <property type="entry name" value="Abhydrolase_1"/>
    <property type="match status" value="1"/>
</dbReference>
<dbReference type="PANTHER" id="PTHR43329">
    <property type="entry name" value="EPOXIDE HYDROLASE"/>
    <property type="match status" value="1"/>
</dbReference>
<accession>A0A1I3R6N6</accession>
<evidence type="ECO:0000313" key="4">
    <source>
        <dbReference type="Proteomes" id="UP000199025"/>
    </source>
</evidence>
<keyword evidence="4" id="KW-1185">Reference proteome</keyword>
<reference evidence="3 4" key="1">
    <citation type="submission" date="2016-10" db="EMBL/GenBank/DDBJ databases">
        <authorList>
            <person name="de Groot N.N."/>
        </authorList>
    </citation>
    <scope>NUCLEOTIDE SEQUENCE [LARGE SCALE GENOMIC DNA]</scope>
    <source>
        <strain evidence="3 4">DSM 44468</strain>
    </source>
</reference>
<sequence>MTVAIEPELWRVNGVELAVTAAGEGPLVVLAHGFPDLALTWRLQIPVLVEAGFRVLAPDMRGYGGSSRPRERSAYALRTVGLDLIGLLEHEGADAAHFVGHDWGAACVWQLGLDHPAAVRSLAGFSVPYTAPAPAPPTRILRARWGEQFYQIRFQEAGPAEALLMRDVERALAAIFSDRYDLLDTGTPVCPPGWLPPEMFGRIAAQFRRTGFAGGLNYYRNIDDNWRHTKAAPERVFRQPSLFVTGSEDPVTTFMRSEPGARAFEDLRTVVVEGAGHWVHQQAPDTVNEALLAHLRRAR</sequence>
<dbReference type="PRINTS" id="PR00412">
    <property type="entry name" value="EPOXHYDRLASE"/>
</dbReference>
<dbReference type="InterPro" id="IPR000073">
    <property type="entry name" value="AB_hydrolase_1"/>
</dbReference>